<name>S8E4W5_9LAMI</name>
<dbReference type="AlphaFoldDB" id="S8E4W5"/>
<gene>
    <name evidence="3" type="ORF">M569_07440</name>
</gene>
<dbReference type="GO" id="GO:0005634">
    <property type="term" value="C:nucleus"/>
    <property type="evidence" value="ECO:0007669"/>
    <property type="project" value="InterPro"/>
</dbReference>
<feature type="domain" description="K-box" evidence="2">
    <location>
        <begin position="33"/>
        <end position="123"/>
    </location>
</feature>
<proteinExistence type="predicted"/>
<feature type="non-terminal residue" evidence="3">
    <location>
        <position position="1"/>
    </location>
</feature>
<feature type="coiled-coil region" evidence="1">
    <location>
        <begin position="33"/>
        <end position="90"/>
    </location>
</feature>
<evidence type="ECO:0000256" key="1">
    <source>
        <dbReference type="SAM" id="Coils"/>
    </source>
</evidence>
<evidence type="ECO:0000313" key="4">
    <source>
        <dbReference type="Proteomes" id="UP000015453"/>
    </source>
</evidence>
<sequence>YNFKYGSVRATIERYKKATSDSSTSVSTSEANTQFYQQEANKLRKQIREIQDSNRKLLGEGVGSWQLKDLKNTESKVEKAISRIRSKKNELLFAEIELMQRRELELHNDNMYLRAKIAESERAAQQQMNMVSAEYHQEGMTSSSQPYDLRNFFPMNIMEPNHPYSNHDQLPLQLV</sequence>
<accession>S8E4W5</accession>
<dbReference type="Proteomes" id="UP000015453">
    <property type="component" value="Unassembled WGS sequence"/>
</dbReference>
<keyword evidence="4" id="KW-1185">Reference proteome</keyword>
<protein>
    <submittedName>
        <fullName evidence="3">Agamous protein</fullName>
    </submittedName>
</protein>
<dbReference type="OrthoDB" id="1898716at2759"/>
<dbReference type="Pfam" id="PF01486">
    <property type="entry name" value="K-box"/>
    <property type="match status" value="1"/>
</dbReference>
<reference evidence="3 4" key="1">
    <citation type="journal article" date="2013" name="BMC Genomics">
        <title>The miniature genome of a carnivorous plant Genlisea aurea contains a low number of genes and short non-coding sequences.</title>
        <authorList>
            <person name="Leushkin E.V."/>
            <person name="Sutormin R.A."/>
            <person name="Nabieva E.R."/>
            <person name="Penin A.A."/>
            <person name="Kondrashov A.S."/>
            <person name="Logacheva M.D."/>
        </authorList>
    </citation>
    <scope>NUCLEOTIDE SEQUENCE [LARGE SCALE GENOMIC DNA]</scope>
</reference>
<dbReference type="PROSITE" id="PS51297">
    <property type="entry name" value="K_BOX"/>
    <property type="match status" value="1"/>
</dbReference>
<dbReference type="InterPro" id="IPR002487">
    <property type="entry name" value="TF_Kbox"/>
</dbReference>
<comment type="caution">
    <text evidence="3">The sequence shown here is derived from an EMBL/GenBank/DDBJ whole genome shotgun (WGS) entry which is preliminary data.</text>
</comment>
<dbReference type="GO" id="GO:0003700">
    <property type="term" value="F:DNA-binding transcription factor activity"/>
    <property type="evidence" value="ECO:0007669"/>
    <property type="project" value="InterPro"/>
</dbReference>
<keyword evidence="1" id="KW-0175">Coiled coil</keyword>
<organism evidence="3 4">
    <name type="scientific">Genlisea aurea</name>
    <dbReference type="NCBI Taxonomy" id="192259"/>
    <lineage>
        <taxon>Eukaryota</taxon>
        <taxon>Viridiplantae</taxon>
        <taxon>Streptophyta</taxon>
        <taxon>Embryophyta</taxon>
        <taxon>Tracheophyta</taxon>
        <taxon>Spermatophyta</taxon>
        <taxon>Magnoliopsida</taxon>
        <taxon>eudicotyledons</taxon>
        <taxon>Gunneridae</taxon>
        <taxon>Pentapetalae</taxon>
        <taxon>asterids</taxon>
        <taxon>lamiids</taxon>
        <taxon>Lamiales</taxon>
        <taxon>Lentibulariaceae</taxon>
        <taxon>Genlisea</taxon>
    </lineage>
</organism>
<evidence type="ECO:0000313" key="3">
    <source>
        <dbReference type="EMBL" id="EPS67337.1"/>
    </source>
</evidence>
<evidence type="ECO:0000259" key="2">
    <source>
        <dbReference type="PROSITE" id="PS51297"/>
    </source>
</evidence>
<dbReference type="EMBL" id="AUSU01003166">
    <property type="protein sequence ID" value="EPS67337.1"/>
    <property type="molecule type" value="Genomic_DNA"/>
</dbReference>